<dbReference type="Proteomes" id="UP000216411">
    <property type="component" value="Unassembled WGS sequence"/>
</dbReference>
<dbReference type="Gene3D" id="3.40.190.10">
    <property type="entry name" value="Periplasmic binding protein-like II"/>
    <property type="match status" value="2"/>
</dbReference>
<dbReference type="SUPFAM" id="SSF53822">
    <property type="entry name" value="Periplasmic binding protein-like I"/>
    <property type="match status" value="1"/>
</dbReference>
<keyword evidence="3" id="KW-0804">Transcription</keyword>
<dbReference type="CDD" id="cd01392">
    <property type="entry name" value="HTH_LacI"/>
    <property type="match status" value="1"/>
</dbReference>
<evidence type="ECO:0000313" key="8">
    <source>
        <dbReference type="Proteomes" id="UP000247523"/>
    </source>
</evidence>
<evidence type="ECO:0000259" key="4">
    <source>
        <dbReference type="PROSITE" id="PS50932"/>
    </source>
</evidence>
<dbReference type="PANTHER" id="PTHR30146">
    <property type="entry name" value="LACI-RELATED TRANSCRIPTIONAL REPRESSOR"/>
    <property type="match status" value="1"/>
</dbReference>
<reference evidence="6" key="3">
    <citation type="submission" date="2018-07" db="EMBL/GenBank/DDBJ databases">
        <authorList>
            <person name="Quirk P.G."/>
            <person name="Krulwich T.A."/>
        </authorList>
    </citation>
    <scope>NUCLEOTIDE SEQUENCE</scope>
    <source>
        <strain evidence="6">CCRI-19302</strain>
    </source>
</reference>
<dbReference type="GO" id="GO:0003700">
    <property type="term" value="F:DNA-binding transcription factor activity"/>
    <property type="evidence" value="ECO:0007669"/>
    <property type="project" value="TreeGrafter"/>
</dbReference>
<dbReference type="SUPFAM" id="SSF53850">
    <property type="entry name" value="Periplasmic binding protein-like II"/>
    <property type="match status" value="1"/>
</dbReference>
<comment type="caution">
    <text evidence="6">The sequence shown here is derived from an EMBL/GenBank/DDBJ whole genome shotgun (WGS) entry which is preliminary data.</text>
</comment>
<gene>
    <name evidence="5" type="ORF">C8E03_11157</name>
    <name evidence="6" type="ORF">CG710_013510</name>
</gene>
<organism evidence="6 7">
    <name type="scientific">Lachnotalea glycerini</name>
    <dbReference type="NCBI Taxonomy" id="1763509"/>
    <lineage>
        <taxon>Bacteria</taxon>
        <taxon>Bacillati</taxon>
        <taxon>Bacillota</taxon>
        <taxon>Clostridia</taxon>
        <taxon>Lachnospirales</taxon>
        <taxon>Lachnospiraceae</taxon>
        <taxon>Lachnotalea</taxon>
    </lineage>
</organism>
<dbReference type="EMBL" id="NOKA02000031">
    <property type="protein sequence ID" value="RDY30657.1"/>
    <property type="molecule type" value="Genomic_DNA"/>
</dbReference>
<dbReference type="CDD" id="cd06267">
    <property type="entry name" value="PBP1_LacI_sugar_binding-like"/>
    <property type="match status" value="1"/>
</dbReference>
<keyword evidence="2" id="KW-0238">DNA-binding</keyword>
<dbReference type="InterPro" id="IPR001761">
    <property type="entry name" value="Peripla_BP/Lac1_sug-bd_dom"/>
</dbReference>
<dbReference type="InterPro" id="IPR006059">
    <property type="entry name" value="SBP"/>
</dbReference>
<dbReference type="Pfam" id="PF00532">
    <property type="entry name" value="Peripla_BP_1"/>
    <property type="match status" value="1"/>
</dbReference>
<proteinExistence type="predicted"/>
<dbReference type="Proteomes" id="UP000247523">
    <property type="component" value="Unassembled WGS sequence"/>
</dbReference>
<dbReference type="SMART" id="SM00354">
    <property type="entry name" value="HTH_LACI"/>
    <property type="match status" value="1"/>
</dbReference>
<dbReference type="GO" id="GO:0000976">
    <property type="term" value="F:transcription cis-regulatory region binding"/>
    <property type="evidence" value="ECO:0007669"/>
    <property type="project" value="TreeGrafter"/>
</dbReference>
<keyword evidence="1" id="KW-0805">Transcription regulation</keyword>
<dbReference type="Pfam" id="PF01547">
    <property type="entry name" value="SBP_bac_1"/>
    <property type="match status" value="1"/>
</dbReference>
<reference evidence="5 8" key="2">
    <citation type="submission" date="2018-05" db="EMBL/GenBank/DDBJ databases">
        <title>Genomic Encyclopedia of Type Strains, Phase IV (KMG-IV): sequencing the most valuable type-strain genomes for metagenomic binning, comparative biology and taxonomic classification.</title>
        <authorList>
            <person name="Goeker M."/>
        </authorList>
    </citation>
    <scope>NUCLEOTIDE SEQUENCE [LARGE SCALE GENOMIC DNA]</scope>
    <source>
        <strain evidence="5 8">DSM 28816</strain>
    </source>
</reference>
<dbReference type="Pfam" id="PF00356">
    <property type="entry name" value="LacI"/>
    <property type="match status" value="1"/>
</dbReference>
<evidence type="ECO:0000256" key="3">
    <source>
        <dbReference type="ARBA" id="ARBA00023163"/>
    </source>
</evidence>
<dbReference type="OrthoDB" id="9770625at2"/>
<dbReference type="InterPro" id="IPR010982">
    <property type="entry name" value="Lambda_DNA-bd_dom_sf"/>
</dbReference>
<feature type="domain" description="HTH lacI-type" evidence="4">
    <location>
        <begin position="2"/>
        <end position="55"/>
    </location>
</feature>
<keyword evidence="7" id="KW-1185">Reference proteome</keyword>
<dbReference type="PROSITE" id="PS00356">
    <property type="entry name" value="HTH_LACI_1"/>
    <property type="match status" value="1"/>
</dbReference>
<dbReference type="PROSITE" id="PS50932">
    <property type="entry name" value="HTH_LACI_2"/>
    <property type="match status" value="1"/>
</dbReference>
<dbReference type="PANTHER" id="PTHR30146:SF109">
    <property type="entry name" value="HTH-TYPE TRANSCRIPTIONAL REGULATOR GALS"/>
    <property type="match status" value="1"/>
</dbReference>
<evidence type="ECO:0000313" key="7">
    <source>
        <dbReference type="Proteomes" id="UP000216411"/>
    </source>
</evidence>
<evidence type="ECO:0000313" key="5">
    <source>
        <dbReference type="EMBL" id="PXV86857.1"/>
    </source>
</evidence>
<dbReference type="SUPFAM" id="SSF47413">
    <property type="entry name" value="lambda repressor-like DNA-binding domains"/>
    <property type="match status" value="1"/>
</dbReference>
<protein>
    <submittedName>
        <fullName evidence="6">Extracellular solute-binding protein</fullName>
    </submittedName>
    <submittedName>
        <fullName evidence="5">LacI family transcriptional regulator</fullName>
    </submittedName>
</protein>
<dbReference type="InterPro" id="IPR000843">
    <property type="entry name" value="HTH_LacI"/>
</dbReference>
<evidence type="ECO:0000256" key="2">
    <source>
        <dbReference type="ARBA" id="ARBA00023125"/>
    </source>
</evidence>
<dbReference type="Gene3D" id="3.40.50.2300">
    <property type="match status" value="2"/>
</dbReference>
<dbReference type="EMBL" id="QICS01000011">
    <property type="protein sequence ID" value="PXV86857.1"/>
    <property type="molecule type" value="Genomic_DNA"/>
</dbReference>
<reference evidence="6 7" key="1">
    <citation type="journal article" date="2017" name="Genome Announc.">
        <title>Draft Genome Sequence of a Sporulating and Motile Strain of Lachnotalea glycerini Isolated from Water in Quebec City, Canada.</title>
        <authorList>
            <person name="Maheux A.F."/>
            <person name="Boudreau D.K."/>
            <person name="Berube E."/>
            <person name="Boissinot M."/>
            <person name="Raymond F."/>
            <person name="Brodeur S."/>
            <person name="Corbeil J."/>
            <person name="Isabel S."/>
            <person name="Omar R.F."/>
            <person name="Bergeron M.G."/>
        </authorList>
    </citation>
    <scope>NUCLEOTIDE SEQUENCE [LARGE SCALE GENOMIC DNA]</scope>
    <source>
        <strain evidence="6 7">CCRI-19302</strain>
    </source>
</reference>
<dbReference type="InterPro" id="IPR028082">
    <property type="entry name" value="Peripla_BP_I"/>
</dbReference>
<dbReference type="RefSeq" id="WP_094378379.1">
    <property type="nucleotide sequence ID" value="NZ_NOKA02000031.1"/>
</dbReference>
<name>A0A255I6M7_9FIRM</name>
<dbReference type="AlphaFoldDB" id="A0A255I6M7"/>
<evidence type="ECO:0000256" key="1">
    <source>
        <dbReference type="ARBA" id="ARBA00023015"/>
    </source>
</evidence>
<dbReference type="Gene3D" id="1.10.260.40">
    <property type="entry name" value="lambda repressor-like DNA-binding domains"/>
    <property type="match status" value="1"/>
</dbReference>
<accession>A0A255I6M7</accession>
<sequence>MATIKEVAKLAKVSIGTVSNVLNGKTLNTELIDRVENAMQQLSYRPDANARSLKNTKSKLIGVILPNIIHPDFSRFLSELEILLREKGYGILLKISQNNRLLEKKSIAQCLEQCVDGIILYSTANKVVEITNEDIAFPIVLISKYQVPDFVGDTIIISYKKALEQAYEQLRKKGIDQIGLIFESQLLLSEAASDLYEKYETLERYVKIVDYSKERGFKAAYELFFEHPDMKGIIVSNSLIAAGVKKALELLEIKDMFVFTLKENNWLEDSDYNAGIISISQKEVVEQAVGRLIEAIDNPNVHERMTQVIQAHLEYETKPLVPVYSGKKKLKFAMFDSPVSRGLLMLARNYQEKTGVRLFFDLLSYRELEELIIKSAEEKSSEYDGYMLDITWLDEAVEQGGILCLEDSFGEDTRYLDGFIDEMLREYGMNQNKLYALPFMSGTQLLFFQKDLFEDQSLKRQFIRQYGEELVPPSNWAQFNLVSEFFTRAINPKSPILYGNSCVRGENVFNSIGFLNRLWSYGADLFDEAGKVTINSQNSLTALKNYIKSFQFTASDEKINSWDDMVSEFKKGSTAMAVIYDSHAMEINDYTKSKIAGNIGSVLIPGSAPVLGGWSLALNAYSKEKEAAMQFLKWVCSEQNSIPLSLLGGSTVRKSYYERADLENMYPWKKLILESYKRSRKRKFPSNSTKTIRKNEIYMRIIPHEINRVLLGEITEEEALSNMEAKIEMLFG</sequence>
<evidence type="ECO:0000313" key="6">
    <source>
        <dbReference type="EMBL" id="RDY30657.1"/>
    </source>
</evidence>